<dbReference type="GO" id="GO:0032259">
    <property type="term" value="P:methylation"/>
    <property type="evidence" value="ECO:0007669"/>
    <property type="project" value="UniProtKB-KW"/>
</dbReference>
<dbReference type="Gene3D" id="3.40.50.150">
    <property type="entry name" value="Vaccinia Virus protein VP39"/>
    <property type="match status" value="1"/>
</dbReference>
<dbReference type="Proteomes" id="UP000612808">
    <property type="component" value="Unassembled WGS sequence"/>
</dbReference>
<dbReference type="PANTHER" id="PTHR43460:SF1">
    <property type="entry name" value="METHYLTRANSFERASE TYPE 11 DOMAIN-CONTAINING PROTEIN"/>
    <property type="match status" value="1"/>
</dbReference>
<dbReference type="EMBL" id="BOMB01000003">
    <property type="protein sequence ID" value="GID09746.1"/>
    <property type="molecule type" value="Genomic_DNA"/>
</dbReference>
<comment type="caution">
    <text evidence="2">The sequence shown here is derived from an EMBL/GenBank/DDBJ whole genome shotgun (WGS) entry which is preliminary data.</text>
</comment>
<keyword evidence="2" id="KW-0808">Transferase</keyword>
<name>A0A8J3ITQ5_9ACTN</name>
<organism evidence="2 3">
    <name type="scientific">Actinocatenispora rupis</name>
    <dbReference type="NCBI Taxonomy" id="519421"/>
    <lineage>
        <taxon>Bacteria</taxon>
        <taxon>Bacillati</taxon>
        <taxon>Actinomycetota</taxon>
        <taxon>Actinomycetes</taxon>
        <taxon>Micromonosporales</taxon>
        <taxon>Micromonosporaceae</taxon>
        <taxon>Actinocatenispora</taxon>
    </lineage>
</organism>
<feature type="domain" description="Methyltransferase type 11" evidence="1">
    <location>
        <begin position="53"/>
        <end position="138"/>
    </location>
</feature>
<dbReference type="PANTHER" id="PTHR43460">
    <property type="entry name" value="METHYLTRANSFERASE"/>
    <property type="match status" value="1"/>
</dbReference>
<reference evidence="2" key="1">
    <citation type="submission" date="2021-01" db="EMBL/GenBank/DDBJ databases">
        <title>Whole genome shotgun sequence of Actinocatenispora rupis NBRC 107355.</title>
        <authorList>
            <person name="Komaki H."/>
            <person name="Tamura T."/>
        </authorList>
    </citation>
    <scope>NUCLEOTIDE SEQUENCE</scope>
    <source>
        <strain evidence="2">NBRC 107355</strain>
    </source>
</reference>
<evidence type="ECO:0000259" key="1">
    <source>
        <dbReference type="Pfam" id="PF08241"/>
    </source>
</evidence>
<protein>
    <submittedName>
        <fullName evidence="2">Methyltransferase type 11</fullName>
    </submittedName>
</protein>
<dbReference type="InterPro" id="IPR013216">
    <property type="entry name" value="Methyltransf_11"/>
</dbReference>
<dbReference type="RefSeq" id="WP_203654726.1">
    <property type="nucleotide sequence ID" value="NZ_BAAAZM010000002.1"/>
</dbReference>
<sequence>MATFDDLVAEGAAVPVEGWDFSWFAGRATEARPSWGYARLLGEYLARAHRALDLDTGGGEVVATAGTPPPVLVATESWAPNVPVAQANLAPLSGVVVRTAPDAPLPFADGTFDLVTSRHPVRADWPEIARVLAPGGTYLSQQVGRASVHELSEYFLGPTPVAPGRDPEVAVAAAYAAGLRIRRLLVESLPMTFDDVAAVIVFLRKVPWIVPGFTVDAYRDRLRELHDRITADGPFRATSARFLIEAVRPAG</sequence>
<dbReference type="Pfam" id="PF08241">
    <property type="entry name" value="Methyltransf_11"/>
    <property type="match status" value="1"/>
</dbReference>
<keyword evidence="2" id="KW-0489">Methyltransferase</keyword>
<keyword evidence="3" id="KW-1185">Reference proteome</keyword>
<evidence type="ECO:0000313" key="2">
    <source>
        <dbReference type="EMBL" id="GID09746.1"/>
    </source>
</evidence>
<dbReference type="InterPro" id="IPR029063">
    <property type="entry name" value="SAM-dependent_MTases_sf"/>
</dbReference>
<dbReference type="InterPro" id="IPR052939">
    <property type="entry name" value="23S_rRNA_MeTrnsfrase_RlmA"/>
</dbReference>
<dbReference type="AlphaFoldDB" id="A0A8J3ITQ5"/>
<evidence type="ECO:0000313" key="3">
    <source>
        <dbReference type="Proteomes" id="UP000612808"/>
    </source>
</evidence>
<dbReference type="SUPFAM" id="SSF53335">
    <property type="entry name" value="S-adenosyl-L-methionine-dependent methyltransferases"/>
    <property type="match status" value="1"/>
</dbReference>
<gene>
    <name evidence="2" type="ORF">Aru02nite_06350</name>
</gene>
<proteinExistence type="predicted"/>
<dbReference type="GO" id="GO:0008757">
    <property type="term" value="F:S-adenosylmethionine-dependent methyltransferase activity"/>
    <property type="evidence" value="ECO:0007669"/>
    <property type="project" value="InterPro"/>
</dbReference>
<accession>A0A8J3ITQ5</accession>